<reference evidence="1" key="3">
    <citation type="submission" date="2022-06" db="UniProtKB">
        <authorList>
            <consortium name="EnsemblPlants"/>
        </authorList>
    </citation>
    <scope>IDENTIFICATION</scope>
</reference>
<reference evidence="1" key="2">
    <citation type="submission" date="2018-03" db="EMBL/GenBank/DDBJ databases">
        <title>The Triticum urartu genome reveals the dynamic nature of wheat genome evolution.</title>
        <authorList>
            <person name="Ling H."/>
            <person name="Ma B."/>
            <person name="Shi X."/>
            <person name="Liu H."/>
            <person name="Dong L."/>
            <person name="Sun H."/>
            <person name="Cao Y."/>
            <person name="Gao Q."/>
            <person name="Zheng S."/>
            <person name="Li Y."/>
            <person name="Yu Y."/>
            <person name="Du H."/>
            <person name="Qi M."/>
            <person name="Li Y."/>
            <person name="Yu H."/>
            <person name="Cui Y."/>
            <person name="Wang N."/>
            <person name="Chen C."/>
            <person name="Wu H."/>
            <person name="Zhao Y."/>
            <person name="Zhang J."/>
            <person name="Li Y."/>
            <person name="Zhou W."/>
            <person name="Zhang B."/>
            <person name="Hu W."/>
            <person name="Eijk M."/>
            <person name="Tang J."/>
            <person name="Witsenboer H."/>
            <person name="Zhao S."/>
            <person name="Li Z."/>
            <person name="Zhang A."/>
            <person name="Wang D."/>
            <person name="Liang C."/>
        </authorList>
    </citation>
    <scope>NUCLEOTIDE SEQUENCE [LARGE SCALE GENOMIC DNA]</scope>
    <source>
        <strain evidence="1">cv. G1812</strain>
    </source>
</reference>
<proteinExistence type="predicted"/>
<dbReference type="EnsemblPlants" id="TuG1812G0700002293.01.T01">
    <property type="protein sequence ID" value="TuG1812G0700002293.01.T01.cds259856"/>
    <property type="gene ID" value="TuG1812G0700002293.01"/>
</dbReference>
<evidence type="ECO:0000313" key="1">
    <source>
        <dbReference type="EnsemblPlants" id="TuG1812G0700002293.01.T01.cds259856"/>
    </source>
</evidence>
<evidence type="ECO:0000313" key="2">
    <source>
        <dbReference type="Proteomes" id="UP000015106"/>
    </source>
</evidence>
<dbReference type="Proteomes" id="UP000015106">
    <property type="component" value="Chromosome 7"/>
</dbReference>
<protein>
    <submittedName>
        <fullName evidence="1">Uncharacterized protein</fullName>
    </submittedName>
</protein>
<reference evidence="2" key="1">
    <citation type="journal article" date="2013" name="Nature">
        <title>Draft genome of the wheat A-genome progenitor Triticum urartu.</title>
        <authorList>
            <person name="Ling H.Q."/>
            <person name="Zhao S."/>
            <person name="Liu D."/>
            <person name="Wang J."/>
            <person name="Sun H."/>
            <person name="Zhang C."/>
            <person name="Fan H."/>
            <person name="Li D."/>
            <person name="Dong L."/>
            <person name="Tao Y."/>
            <person name="Gao C."/>
            <person name="Wu H."/>
            <person name="Li Y."/>
            <person name="Cui Y."/>
            <person name="Guo X."/>
            <person name="Zheng S."/>
            <person name="Wang B."/>
            <person name="Yu K."/>
            <person name="Liang Q."/>
            <person name="Yang W."/>
            <person name="Lou X."/>
            <person name="Chen J."/>
            <person name="Feng M."/>
            <person name="Jian J."/>
            <person name="Zhang X."/>
            <person name="Luo G."/>
            <person name="Jiang Y."/>
            <person name="Liu J."/>
            <person name="Wang Z."/>
            <person name="Sha Y."/>
            <person name="Zhang B."/>
            <person name="Wu H."/>
            <person name="Tang D."/>
            <person name="Shen Q."/>
            <person name="Xue P."/>
            <person name="Zou S."/>
            <person name="Wang X."/>
            <person name="Liu X."/>
            <person name="Wang F."/>
            <person name="Yang Y."/>
            <person name="An X."/>
            <person name="Dong Z."/>
            <person name="Zhang K."/>
            <person name="Zhang X."/>
            <person name="Luo M.C."/>
            <person name="Dvorak J."/>
            <person name="Tong Y."/>
            <person name="Wang J."/>
            <person name="Yang H."/>
            <person name="Li Z."/>
            <person name="Wang D."/>
            <person name="Zhang A."/>
            <person name="Wang J."/>
        </authorList>
    </citation>
    <scope>NUCLEOTIDE SEQUENCE</scope>
    <source>
        <strain evidence="2">cv. G1812</strain>
    </source>
</reference>
<dbReference type="AlphaFoldDB" id="A0A8R7V601"/>
<accession>A0A8R7V601</accession>
<keyword evidence="2" id="KW-1185">Reference proteome</keyword>
<organism evidence="1 2">
    <name type="scientific">Triticum urartu</name>
    <name type="common">Red wild einkorn</name>
    <name type="synonym">Crithodium urartu</name>
    <dbReference type="NCBI Taxonomy" id="4572"/>
    <lineage>
        <taxon>Eukaryota</taxon>
        <taxon>Viridiplantae</taxon>
        <taxon>Streptophyta</taxon>
        <taxon>Embryophyta</taxon>
        <taxon>Tracheophyta</taxon>
        <taxon>Spermatophyta</taxon>
        <taxon>Magnoliopsida</taxon>
        <taxon>Liliopsida</taxon>
        <taxon>Poales</taxon>
        <taxon>Poaceae</taxon>
        <taxon>BOP clade</taxon>
        <taxon>Pooideae</taxon>
        <taxon>Triticodae</taxon>
        <taxon>Triticeae</taxon>
        <taxon>Triticinae</taxon>
        <taxon>Triticum</taxon>
    </lineage>
</organism>
<dbReference type="Gramene" id="TuG1812G0700002293.01.T01">
    <property type="protein sequence ID" value="TuG1812G0700002293.01.T01.cds259856"/>
    <property type="gene ID" value="TuG1812G0700002293.01"/>
</dbReference>
<sequence>EIYNNARFQVNLDFRKKNKLTTRHQLFADNTGNRFLTGPIEIESSNLLSSDRRVCCGSTFRMSFEGAPISLP</sequence>
<name>A0A8R7V601_TRIUA</name>